<organism evidence="1 2">
    <name type="scientific">Methylobacterium crusticola</name>
    <dbReference type="NCBI Taxonomy" id="1697972"/>
    <lineage>
        <taxon>Bacteria</taxon>
        <taxon>Pseudomonadati</taxon>
        <taxon>Pseudomonadota</taxon>
        <taxon>Alphaproteobacteria</taxon>
        <taxon>Hyphomicrobiales</taxon>
        <taxon>Methylobacteriaceae</taxon>
        <taxon>Methylobacterium</taxon>
    </lineage>
</organism>
<reference evidence="1" key="1">
    <citation type="journal article" date="2021" name="Front. Microbiol.">
        <title>Comprehensive Comparative Genomics and Phenotyping of Methylobacterium Species.</title>
        <authorList>
            <person name="Alessa O."/>
            <person name="Ogura Y."/>
            <person name="Fujitani Y."/>
            <person name="Takami H."/>
            <person name="Hayashi T."/>
            <person name="Sahin N."/>
            <person name="Tani A."/>
        </authorList>
    </citation>
    <scope>NUCLEOTIDE SEQUENCE</scope>
    <source>
        <strain evidence="1">KCTC 52305</strain>
    </source>
</reference>
<proteinExistence type="predicted"/>
<name>A0ABQ4QTQ5_9HYPH</name>
<reference evidence="1" key="2">
    <citation type="submission" date="2021-08" db="EMBL/GenBank/DDBJ databases">
        <authorList>
            <person name="Tani A."/>
            <person name="Ola A."/>
            <person name="Ogura Y."/>
            <person name="Katsura K."/>
            <person name="Hayashi T."/>
        </authorList>
    </citation>
    <scope>NUCLEOTIDE SEQUENCE</scope>
    <source>
        <strain evidence="1">KCTC 52305</strain>
    </source>
</reference>
<gene>
    <name evidence="1" type="ORF">OPKNFCMD_1429</name>
</gene>
<evidence type="ECO:0000313" key="1">
    <source>
        <dbReference type="EMBL" id="GJD48706.1"/>
    </source>
</evidence>
<dbReference type="Proteomes" id="UP001055167">
    <property type="component" value="Unassembled WGS sequence"/>
</dbReference>
<comment type="caution">
    <text evidence="1">The sequence shown here is derived from an EMBL/GenBank/DDBJ whole genome shotgun (WGS) entry which is preliminary data.</text>
</comment>
<dbReference type="RefSeq" id="WP_238313040.1">
    <property type="nucleotide sequence ID" value="NZ_BPQH01000004.1"/>
</dbReference>
<sequence>MEPLRSTPVRMMLGERTIEGVVRAVGEVVSLPQAADAPPRRLRNLILDFGAACAPVELWLDEEASPHAAPLRGPARGAD</sequence>
<evidence type="ECO:0000313" key="2">
    <source>
        <dbReference type="Proteomes" id="UP001055167"/>
    </source>
</evidence>
<dbReference type="EMBL" id="BPQH01000004">
    <property type="protein sequence ID" value="GJD48706.1"/>
    <property type="molecule type" value="Genomic_DNA"/>
</dbReference>
<keyword evidence="2" id="KW-1185">Reference proteome</keyword>
<accession>A0ABQ4QTQ5</accession>
<protein>
    <submittedName>
        <fullName evidence="1">Uncharacterized protein</fullName>
    </submittedName>
</protein>